<dbReference type="Proteomes" id="UP000253597">
    <property type="component" value="Unassembled WGS sequence"/>
</dbReference>
<dbReference type="Proteomes" id="UP000186535">
    <property type="component" value="Unassembled WGS sequence"/>
</dbReference>
<evidence type="ECO:0000313" key="62">
    <source>
        <dbReference type="Proteomes" id="UP000323321"/>
    </source>
</evidence>
<dbReference type="Proteomes" id="UP001163707">
    <property type="component" value="Chromosome"/>
</dbReference>
<dbReference type="EMBL" id="QSMZ01000013">
    <property type="protein sequence ID" value="KAA6463532.1"/>
    <property type="molecule type" value="Genomic_DNA"/>
</dbReference>
<dbReference type="Proteomes" id="UP000225135">
    <property type="component" value="Unassembled WGS sequence"/>
</dbReference>
<evidence type="ECO:0000313" key="27">
    <source>
        <dbReference type="EMBL" id="PGO68320.1"/>
    </source>
</evidence>
<reference evidence="12" key="19">
    <citation type="submission" date="2022-07" db="EMBL/GenBank/DDBJ databases">
        <title>Identification and characterization of Bacillus thuringiensis and other Bacillus cereus group isolates from spinach by whole genome sequencing.</title>
        <authorList>
            <person name="Zao X."/>
            <person name="Zervas A."/>
            <person name="Hendriks M."/>
            <person name="Rajkovic A."/>
            <person name="Van Overbeek L."/>
            <person name="Hendriksen N.B."/>
            <person name="Uyttendaele M."/>
        </authorList>
    </citation>
    <scope>NUCLEOTIDE SEQUENCE</scope>
    <source>
        <strain evidence="12">781001F-1</strain>
    </source>
</reference>
<dbReference type="Proteomes" id="UP001204643">
    <property type="component" value="Unassembled WGS sequence"/>
</dbReference>
<dbReference type="Proteomes" id="UP000075591">
    <property type="component" value="Unassembled WGS sequence"/>
</dbReference>
<dbReference type="Proteomes" id="UP000464780">
    <property type="component" value="Chromosome"/>
</dbReference>
<evidence type="ECO:0000313" key="46">
    <source>
        <dbReference type="Proteomes" id="UP000219922"/>
    </source>
</evidence>
<dbReference type="EMBL" id="CP070339">
    <property type="protein sequence ID" value="QRY14877.1"/>
    <property type="molecule type" value="Genomic_DNA"/>
</dbReference>
<reference evidence="63 65" key="15">
    <citation type="submission" date="2019-10" db="EMBL/GenBank/DDBJ databases">
        <title>Bacillus from the desert of Cuatro Cinegas, Coahuila.</title>
        <authorList>
            <person name="Olmedo-Alvarez G."/>
            <person name="Saldana S."/>
            <person name="Barcelo D."/>
        </authorList>
    </citation>
    <scope>NUCLEOTIDE SEQUENCE [LARGE SCALE GENOMIC DNA]</scope>
    <source>
        <strain evidence="4 66">CH101a_3T</strain>
        <strain evidence="3 63">CH316_11T</strain>
        <strain evidence="2 65">CH417_13T</strain>
    </source>
</reference>
<dbReference type="EMBL" id="NVAP01000024">
    <property type="protein sequence ID" value="PFQ46688.1"/>
    <property type="molecule type" value="Genomic_DNA"/>
</dbReference>
<evidence type="ECO:0000313" key="41">
    <source>
        <dbReference type="Proteomes" id="UP000076501"/>
    </source>
</evidence>
<dbReference type="Proteomes" id="UP000308444">
    <property type="component" value="Unassembled WGS sequence"/>
</dbReference>
<dbReference type="Proteomes" id="UP000220226">
    <property type="component" value="Unassembled WGS sequence"/>
</dbReference>
<dbReference type="Pfam" id="PF10957">
    <property type="entry name" value="Spore_Cse60"/>
    <property type="match status" value="1"/>
</dbReference>
<evidence type="ECO:0000313" key="65">
    <source>
        <dbReference type="Proteomes" id="UP000475765"/>
    </source>
</evidence>
<evidence type="ECO:0000313" key="16">
    <source>
        <dbReference type="EMBL" id="OOR11390.1"/>
    </source>
</evidence>
<dbReference type="Proteomes" id="UP000224203">
    <property type="component" value="Unassembled WGS sequence"/>
</dbReference>
<reference evidence="6 38" key="1">
    <citation type="submission" date="2015-02" db="EMBL/GenBank/DDBJ databases">
        <title>Evolution of B. cereus sensu lato: Distribution, horizontal transfer and duplication of chromosomal virulence genes.</title>
        <authorList>
            <person name="Boehm M.-E."/>
            <person name="Huptas C."/>
            <person name="Krey V.M."/>
            <person name="Scherer S."/>
        </authorList>
    </citation>
    <scope>NUCLEOTIDE SEQUENCE [LARGE SCALE GENOMIC DNA]</scope>
    <source>
        <strain evidence="6 38">#17</strain>
    </source>
</reference>
<dbReference type="EMBL" id="WBPB01000053">
    <property type="protein sequence ID" value="KAB2494332.1"/>
    <property type="molecule type" value="Genomic_DNA"/>
</dbReference>
<dbReference type="RefSeq" id="WP_000621751.1">
    <property type="nucleotide sequence ID" value="NZ_AP022857.1"/>
</dbReference>
<gene>
    <name evidence="8" type="ORF">AT268_23240</name>
    <name evidence="7" type="ORF">AT274_09835</name>
    <name evidence="5" type="ORF">B4077_4347</name>
    <name evidence="9" type="ORF">B4082_2109</name>
    <name evidence="15" type="ORF">BJR07_11290</name>
    <name evidence="14" type="ORF">BKK64_21845</name>
    <name evidence="16" type="ORF">BW897_18150</name>
    <name evidence="31" type="ORF">C1N66_15010</name>
    <name evidence="21" type="ORF">CN290_23400</name>
    <name evidence="22" type="ORF">CN307_21630</name>
    <name evidence="23" type="ORF">CN357_15735</name>
    <name evidence="20" type="ORF">CN475_10885</name>
    <name evidence="19" type="ORF">CN553_03700</name>
    <name evidence="27" type="ORF">CN980_22045</name>
    <name evidence="28" type="ORF">COC69_02715</name>
    <name evidence="29" type="ORF">COD19_23510</name>
    <name evidence="30" type="ORF">COI69_29600</name>
    <name evidence="24" type="ORF">COI98_16000</name>
    <name evidence="25" type="ORF">COK05_11105</name>
    <name evidence="26" type="ORF">COK98_29435</name>
    <name evidence="18" type="ORF">COM96_16325</name>
    <name evidence="17" type="ORF">CON36_14675</name>
    <name evidence="33" type="ORF">DR116_0027070</name>
    <name evidence="1" type="ORF">DX932_16980</name>
    <name evidence="4" type="ORF">F8158_20505</name>
    <name evidence="3" type="ORF">F8165_19175</name>
    <name evidence="2" type="ORF">F8172_04405</name>
    <name evidence="34" type="ORF">FC695_11185</name>
    <name evidence="35" type="ORF">FHG65_21965</name>
    <name evidence="11" type="ORF">H7U08_10340</name>
    <name evidence="10" type="ORF">JCR31_03920</name>
    <name evidence="32" type="ORF">JTF64_23370</name>
    <name evidence="12" type="ORF">NPM19_01830</name>
    <name evidence="36" type="ORF">OK229_06130</name>
    <name evidence="13" type="ORF">QYM23_25705</name>
    <name evidence="6" type="ORF">TQ94_25510</name>
</gene>
<dbReference type="Proteomes" id="UP000323321">
    <property type="component" value="Unassembled WGS sequence"/>
</dbReference>
<accession>A0A063CNU2</accession>
<dbReference type="Proteomes" id="UP000224413">
    <property type="component" value="Unassembled WGS sequence"/>
</dbReference>
<dbReference type="EMBL" id="NTSO01000009">
    <property type="protein sequence ID" value="PFF48860.1"/>
    <property type="molecule type" value="Genomic_DNA"/>
</dbReference>
<evidence type="ECO:0000313" key="11">
    <source>
        <dbReference type="EMBL" id="MBY0036979.1"/>
    </source>
</evidence>
<evidence type="ECO:0000313" key="43">
    <source>
        <dbReference type="Proteomes" id="UP000186535"/>
    </source>
</evidence>
<dbReference type="KEGG" id="bcef:BcrFT9_03746"/>
<dbReference type="Proteomes" id="UP000035214">
    <property type="component" value="Unassembled WGS sequence"/>
</dbReference>
<reference evidence="32 68" key="18">
    <citation type="submission" date="2021-02" db="EMBL/GenBank/DDBJ databases">
        <title>Bacillus cereus VKM B-370.</title>
        <authorList>
            <person name="Kazantseva O.A."/>
            <person name="Piligrimova E.G."/>
            <person name="Buzikov R.M."/>
            <person name="Shadrin A.M."/>
        </authorList>
    </citation>
    <scope>NUCLEOTIDE SEQUENCE [LARGE SCALE GENOMIC DNA]</scope>
    <source>
        <strain evidence="32 68">VKM B-370</strain>
    </source>
</reference>
<evidence type="ECO:0000313" key="59">
    <source>
        <dbReference type="Proteomes" id="UP000253597"/>
    </source>
</evidence>
<sequence>MIRVKVFDESHEKDLEDAVNVFLKKIDDSNFVDIKYQVGVSINDDENQIYCFSAMIVYKA</sequence>
<dbReference type="EMBL" id="CP109872">
    <property type="protein sequence ID" value="UYW70476.1"/>
    <property type="molecule type" value="Genomic_DNA"/>
</dbReference>
<dbReference type="EMBL" id="NVLK01000033">
    <property type="protein sequence ID" value="PEC20868.1"/>
    <property type="molecule type" value="Genomic_DNA"/>
</dbReference>
<reference evidence="16 44" key="7">
    <citation type="submission" date="2017-01" db="EMBL/GenBank/DDBJ databases">
        <title>Bacillus cereus isolates.</title>
        <authorList>
            <person name="Beno S.M."/>
        </authorList>
    </citation>
    <scope>NUCLEOTIDE SEQUENCE [LARGE SCALE GENOMIC DNA]</scope>
    <source>
        <strain evidence="16 44">FSL H8-0485</strain>
    </source>
</reference>
<reference evidence="34 60" key="12">
    <citation type="journal article" date="2019" name="Environ. Microbiol.">
        <title>An active ?-lactamase is a part of an orchestrated cell wall stress resistance network of Bacillus subtilis and related rhizosphere species.</title>
        <authorList>
            <person name="Bucher T."/>
            <person name="Keren-Paz A."/>
            <person name="Hausser J."/>
            <person name="Olender T."/>
            <person name="Cytryn E."/>
            <person name="Kolodkin-Gal I."/>
        </authorList>
    </citation>
    <scope>NUCLEOTIDE SEQUENCE [LARGE SCALE GENOMIC DNA]</scope>
    <source>
        <strain evidence="34 60">I32</strain>
    </source>
</reference>
<dbReference type="Proteomes" id="UP000220210">
    <property type="component" value="Unassembled WGS sequence"/>
</dbReference>
<dbReference type="EMBL" id="NVMX01000018">
    <property type="protein sequence ID" value="PDZ98015.1"/>
    <property type="molecule type" value="Genomic_DNA"/>
</dbReference>
<evidence type="ECO:0000313" key="1">
    <source>
        <dbReference type="EMBL" id="KAA6463532.1"/>
    </source>
</evidence>
<evidence type="ECO:0000313" key="36">
    <source>
        <dbReference type="EMBL" id="UYW70476.1"/>
    </source>
</evidence>
<reference evidence="36" key="20">
    <citation type="submission" date="2023-02" db="EMBL/GenBank/DDBJ databases">
        <title>Complete Genome Sequence of Bacillus cereus sensu lato isolate BC38B from pepper closely related to the Bacillus anthracis clade.</title>
        <authorList>
            <person name="Abdelli M."/>
            <person name="Cerar Kisek T."/>
            <person name="Falaise C."/>
            <person name="Cumont A."/>
            <person name="Giraud M."/>
            <person name="Chatoux J."/>
            <person name="Rogee S."/>
            <person name="Dadvisard M."/>
            <person name="Larigauderie G."/>
            <person name="Raynaud F."/>
            <person name="Godic Torkar K."/>
            <person name="Ramisse V."/>
        </authorList>
    </citation>
    <scope>NUCLEOTIDE SEQUENCE</scope>
    <source>
        <strain evidence="36">BC38B</strain>
    </source>
</reference>
<evidence type="ECO:0000313" key="22">
    <source>
        <dbReference type="EMBL" id="PFE11536.1"/>
    </source>
</evidence>
<dbReference type="OrthoDB" id="1653053at2"/>
<dbReference type="EMBL" id="NULI01000019">
    <property type="protein sequence ID" value="PGS83390.1"/>
    <property type="molecule type" value="Genomic_DNA"/>
</dbReference>
<dbReference type="EMBL" id="MUAJ01000016">
    <property type="protein sequence ID" value="OOR11390.1"/>
    <property type="molecule type" value="Genomic_DNA"/>
</dbReference>
<dbReference type="EMBL" id="NUIQ01000203">
    <property type="protein sequence ID" value="PGO68320.1"/>
    <property type="molecule type" value="Genomic_DNA"/>
</dbReference>
<evidence type="ECO:0000313" key="17">
    <source>
        <dbReference type="EMBL" id="PDZ98015.1"/>
    </source>
</evidence>
<evidence type="ECO:0000313" key="4">
    <source>
        <dbReference type="EMBL" id="KAB2494332.1"/>
    </source>
</evidence>
<reference evidence="11" key="16">
    <citation type="submission" date="2020-08" db="EMBL/GenBank/DDBJ databases">
        <title>Fungal Genomes of the International Space Station.</title>
        <authorList>
            <person name="Seuylemezian A."/>
            <person name="Singh N.K."/>
            <person name="Wood J."/>
            <person name="Venkateswaran K."/>
        </authorList>
    </citation>
    <scope>NUCLEOTIDE SEQUENCE</scope>
    <source>
        <strain evidence="11">I2-B2</strain>
    </source>
</reference>
<dbReference type="EMBL" id="QNGD03000017">
    <property type="protein sequence ID" value="RWQ70572.1"/>
    <property type="molecule type" value="Genomic_DNA"/>
</dbReference>
<evidence type="ECO:0000313" key="31">
    <source>
        <dbReference type="EMBL" id="QHV44349.1"/>
    </source>
</evidence>
<dbReference type="EMBL" id="NTQT01000028">
    <property type="protein sequence ID" value="PFC71342.1"/>
    <property type="molecule type" value="Genomic_DNA"/>
</dbReference>
<dbReference type="OMA" id="DQIYCFS"/>
<evidence type="ECO:0000313" key="30">
    <source>
        <dbReference type="EMBL" id="PHG74673.1"/>
    </source>
</evidence>
<evidence type="ECO:0000313" key="8">
    <source>
        <dbReference type="EMBL" id="KXY27235.1"/>
    </source>
</evidence>
<dbReference type="Proteomes" id="UP000220691">
    <property type="component" value="Unassembled WGS sequence"/>
</dbReference>
<evidence type="ECO:0000313" key="34">
    <source>
        <dbReference type="EMBL" id="TKJ04509.1"/>
    </source>
</evidence>
<reference evidence="9 41" key="3">
    <citation type="submission" date="2015-09" db="EMBL/GenBank/DDBJ databases">
        <title>Bacillus cereus food isolates.</title>
        <authorList>
            <person name="Boekhorst J."/>
        </authorList>
    </citation>
    <scope>NUCLEOTIDE SEQUENCE [LARGE SCALE GENOMIC DNA]</scope>
    <source>
        <strain evidence="9 41">B4082</strain>
    </source>
</reference>
<dbReference type="Proteomes" id="UP000184161">
    <property type="component" value="Unassembled WGS sequence"/>
</dbReference>
<dbReference type="EMBL" id="JAEFBZ010000001">
    <property type="protein sequence ID" value="MBK1607050.1"/>
    <property type="molecule type" value="Genomic_DNA"/>
</dbReference>
<organism evidence="16 44">
    <name type="scientific">Bacillus cereus</name>
    <dbReference type="NCBI Taxonomy" id="1396"/>
    <lineage>
        <taxon>Bacteria</taxon>
        <taxon>Bacillati</taxon>
        <taxon>Bacillota</taxon>
        <taxon>Bacilli</taxon>
        <taxon>Bacillales</taxon>
        <taxon>Bacillaceae</taxon>
        <taxon>Bacillus</taxon>
        <taxon>Bacillus cereus group</taxon>
    </lineage>
</organism>
<evidence type="ECO:0000313" key="12">
    <source>
        <dbReference type="EMBL" id="MCQ6283395.1"/>
    </source>
</evidence>
<dbReference type="Proteomes" id="UP000219922">
    <property type="component" value="Unassembled WGS sequence"/>
</dbReference>
<protein>
    <submittedName>
        <fullName evidence="16">DUF2758 domain-containing protein</fullName>
    </submittedName>
    <submittedName>
        <fullName evidence="2 6 9">Protein cse60</fullName>
    </submittedName>
</protein>
<dbReference type="EMBL" id="MPON01000001">
    <property type="protein sequence ID" value="OKA42475.1"/>
    <property type="molecule type" value="Genomic_DNA"/>
</dbReference>
<dbReference type="EMBL" id="NTXW01000019">
    <property type="protein sequence ID" value="PEQ88453.1"/>
    <property type="molecule type" value="Genomic_DNA"/>
</dbReference>
<evidence type="ECO:0000313" key="32">
    <source>
        <dbReference type="EMBL" id="QRY14877.1"/>
    </source>
</evidence>
<evidence type="ECO:0000313" key="33">
    <source>
        <dbReference type="EMBL" id="RWQ70572.1"/>
    </source>
</evidence>
<evidence type="ECO:0000313" key="51">
    <source>
        <dbReference type="Proteomes" id="UP000220691"/>
    </source>
</evidence>
<dbReference type="Proteomes" id="UP000461739">
    <property type="component" value="Unassembled WGS sequence"/>
</dbReference>
<reference evidence="46 47" key="9">
    <citation type="submission" date="2017-09" db="EMBL/GenBank/DDBJ databases">
        <title>Large-scale bioinformatics analysis of Bacillus genomes uncovers conserved roles of natural products in bacterial physiology.</title>
        <authorList>
            <consortium name="Agbiome Team Llc"/>
            <person name="Bleich R.M."/>
            <person name="Grubbs K.J."/>
            <person name="Santa Maria K.C."/>
            <person name="Allen S.E."/>
            <person name="Farag S."/>
            <person name="Shank E.A."/>
            <person name="Bowers A."/>
        </authorList>
    </citation>
    <scope>NUCLEOTIDE SEQUENCE [LARGE SCALE GENOMIC DNA]</scope>
    <source>
        <strain evidence="22 48">AFS022681</strain>
        <strain evidence="21 50">AFS025165</strain>
        <strain evidence="30 56">AFS029792</strain>
        <strain evidence="29 57">AFS040105</strain>
        <strain evidence="28 53">AFS041711</strain>
        <strain evidence="27 52">AFS049141</strain>
        <strain evidence="26 58">AFS060282</strain>
        <strain evidence="25 54">AFS070861</strain>
        <strain evidence="24 55">AFS083741</strain>
        <strain evidence="17 46">AFS092789</strain>
        <strain evidence="18 47">AFS096845</strain>
    </source>
</reference>
<dbReference type="InterPro" id="IPR020296">
    <property type="entry name" value="Spore_Cse60"/>
</dbReference>
<dbReference type="Proteomes" id="UP000475765">
    <property type="component" value="Unassembled WGS sequence"/>
</dbReference>
<dbReference type="EMBL" id="WBPP01000008">
    <property type="protein sequence ID" value="KAB2398113.1"/>
    <property type="molecule type" value="Genomic_DNA"/>
</dbReference>
<evidence type="ECO:0000313" key="40">
    <source>
        <dbReference type="Proteomes" id="UP000075591"/>
    </source>
</evidence>
<evidence type="ECO:0000313" key="57">
    <source>
        <dbReference type="Proteomes" id="UP000225766"/>
    </source>
</evidence>
<dbReference type="EMBL" id="CP028009">
    <property type="protein sequence ID" value="QHV44349.1"/>
    <property type="molecule type" value="Genomic_DNA"/>
</dbReference>
<dbReference type="Proteomes" id="UP000036243">
    <property type="component" value="Unassembled WGS sequence"/>
</dbReference>
<dbReference type="EMBL" id="LCYI01000050">
    <property type="protein sequence ID" value="KLA24353.1"/>
    <property type="molecule type" value="Genomic_DNA"/>
</dbReference>
<evidence type="ECO:0000313" key="10">
    <source>
        <dbReference type="EMBL" id="MBK1607050.1"/>
    </source>
</evidence>
<dbReference type="Proteomes" id="UP000223834">
    <property type="component" value="Unassembled WGS sequence"/>
</dbReference>
<dbReference type="EMBL" id="MLYK01000055">
    <property type="protein sequence ID" value="OJS93652.1"/>
    <property type="molecule type" value="Genomic_DNA"/>
</dbReference>
<evidence type="ECO:0000313" key="58">
    <source>
        <dbReference type="Proteomes" id="UP000226257"/>
    </source>
</evidence>
<evidence type="ECO:0000313" key="38">
    <source>
        <dbReference type="Proteomes" id="UP000036243"/>
    </source>
</evidence>
<dbReference type="Proteomes" id="UP001175137">
    <property type="component" value="Unassembled WGS sequence"/>
</dbReference>
<dbReference type="EMBL" id="LOMO01000269">
    <property type="protein sequence ID" value="KXY27235.1"/>
    <property type="molecule type" value="Genomic_DNA"/>
</dbReference>
<evidence type="ECO:0000313" key="52">
    <source>
        <dbReference type="Proteomes" id="UP000223834"/>
    </source>
</evidence>
<evidence type="ECO:0000313" key="25">
    <source>
        <dbReference type="EMBL" id="PFQ46688.1"/>
    </source>
</evidence>
<reference evidence="31 64" key="10">
    <citation type="submission" date="2018-03" db="EMBL/GenBank/DDBJ databases">
        <title>The complete genome of bacterial strain SGAir0260.</title>
        <authorList>
            <person name="Schuster S.C."/>
        </authorList>
    </citation>
    <scope>NUCLEOTIDE SEQUENCE [LARGE SCALE GENOMIC DNA]</scope>
    <source>
        <strain evidence="31 64">SGAir0260</strain>
    </source>
</reference>
<reference evidence="33 59" key="13">
    <citation type="submission" date="2019-01" db="EMBL/GenBank/DDBJ databases">
        <title>Draft genome sequence of heavy metal resistant Bacillus cereus NWUAB01.</title>
        <authorList>
            <person name="Babalola O."/>
            <person name="Aremu B.R."/>
            <person name="Ayangbenro A.S."/>
        </authorList>
    </citation>
    <scope>NUCLEOTIDE SEQUENCE [LARGE SCALE GENOMIC DNA]</scope>
    <source>
        <strain evidence="33 59">NWUAB01</strain>
    </source>
</reference>
<reference evidence="39 40" key="4">
    <citation type="submission" date="2015-12" db="EMBL/GenBank/DDBJ databases">
        <title>Bacillus cereus Group isolate.</title>
        <authorList>
            <person name="Kovac J."/>
        </authorList>
    </citation>
    <scope>NUCLEOTIDE SEQUENCE [LARGE SCALE GENOMIC DNA]</scope>
    <source>
        <strain evidence="8 39">FSL K6-0073</strain>
        <strain evidence="7 40">FSL W8-0275</strain>
    </source>
</reference>
<evidence type="ECO:0000313" key="7">
    <source>
        <dbReference type="EMBL" id="KXX88182.1"/>
    </source>
</evidence>
<dbReference type="Proteomes" id="UP000226257">
    <property type="component" value="Unassembled WGS sequence"/>
</dbReference>
<reference evidence="45 49" key="8">
    <citation type="submission" date="2017-09" db="EMBL/GenBank/DDBJ databases">
        <title>Large-scale bioinformatics analysis of Bacillus genomes uncovers conserved roles of natural products in bacterial physiology.</title>
        <authorList>
            <consortium name="Agbiome Team Llc"/>
            <person name="Bleich R.M."/>
            <person name="Kirk G.J."/>
            <person name="Santa Maria K.C."/>
            <person name="Allen S.E."/>
            <person name="Farag S."/>
            <person name="Shank E.A."/>
            <person name="Bowers A."/>
        </authorList>
    </citation>
    <scope>NUCLEOTIDE SEQUENCE [LARGE SCALE GENOMIC DNA]</scope>
    <source>
        <strain evidence="20 45">AFS006334</strain>
        <strain evidence="23 49">AFS020204</strain>
        <strain evidence="19 51">AFS027647</strain>
    </source>
</reference>
<reference evidence="14 42" key="5">
    <citation type="submission" date="2016-10" db="EMBL/GenBank/DDBJ databases">
        <title>Draft Genome Sequence of one Bacillus cereus strain isolated from pooled breast milk.</title>
        <authorList>
            <person name="Woudstra C."/>
            <person name="Chamoin A."/>
            <person name="Gentil S."/>
            <person name="Rambeloson T."/>
            <person name="Delannoye S."/>
            <person name="Heinnekine J.A."/>
            <person name="Herbin S."/>
            <person name="Fach P."/>
        </authorList>
    </citation>
    <scope>NUCLEOTIDE SEQUENCE [LARGE SCALE GENOMIC DNA]</scope>
    <source>
        <strain evidence="14 42">16SBCL1279</strain>
    </source>
</reference>
<dbReference type="Proteomes" id="UP000220006">
    <property type="component" value="Unassembled WGS sequence"/>
</dbReference>
<dbReference type="EMBL" id="JANHEB010000002">
    <property type="protein sequence ID" value="MCQ6283395.1"/>
    <property type="molecule type" value="Genomic_DNA"/>
</dbReference>
<dbReference type="EMBL" id="JACLPZ010000005">
    <property type="protein sequence ID" value="MBY0036979.1"/>
    <property type="molecule type" value="Genomic_DNA"/>
</dbReference>
<evidence type="ECO:0000313" key="48">
    <source>
        <dbReference type="Proteomes" id="UP000220032"/>
    </source>
</evidence>
<evidence type="ECO:0000313" key="14">
    <source>
        <dbReference type="EMBL" id="OJS93652.1"/>
    </source>
</evidence>
<evidence type="ECO:0000313" key="56">
    <source>
        <dbReference type="Proteomes" id="UP000225135"/>
    </source>
</evidence>
<dbReference type="EMBL" id="NUAN01000028">
    <property type="protein sequence ID" value="PEO01314.1"/>
    <property type="molecule type" value="Genomic_DNA"/>
</dbReference>
<evidence type="ECO:0000313" key="5">
    <source>
        <dbReference type="EMBL" id="KLA24353.1"/>
    </source>
</evidence>
<evidence type="ECO:0000313" key="20">
    <source>
        <dbReference type="EMBL" id="PEQ88453.1"/>
    </source>
</evidence>
<reference evidence="10 67" key="17">
    <citation type="submission" date="2020-12" db="EMBL/GenBank/DDBJ databases">
        <title>Genome assembly for a thermostable protease producing Bacillus cereus MAKP1 strain isolated from chicken gut.</title>
        <authorList>
            <person name="Malaviya A."/>
        </authorList>
    </citation>
    <scope>NUCLEOTIDE SEQUENCE [LARGE SCALE GENOMIC DNA]</scope>
    <source>
        <strain evidence="10 67">MAKP1</strain>
    </source>
</reference>
<dbReference type="Proteomes" id="UP000309400">
    <property type="component" value="Unassembled WGS sequence"/>
</dbReference>
<dbReference type="Proteomes" id="UP000613452">
    <property type="component" value="Unassembled WGS sequence"/>
</dbReference>
<evidence type="ECO:0000313" key="44">
    <source>
        <dbReference type="Proteomes" id="UP000190906"/>
    </source>
</evidence>
<dbReference type="eggNOG" id="ENOG5033CVX">
    <property type="taxonomic scope" value="Bacteria"/>
</dbReference>
<evidence type="ECO:0000313" key="55">
    <source>
        <dbReference type="Proteomes" id="UP000224413"/>
    </source>
</evidence>
<dbReference type="EMBL" id="LOMT01000132">
    <property type="protein sequence ID" value="KXX88182.1"/>
    <property type="molecule type" value="Genomic_DNA"/>
</dbReference>
<name>A0A063CNU2_BACCE</name>
<dbReference type="GeneID" id="301201343"/>
<dbReference type="EMBL" id="JAUIQW010000001">
    <property type="protein sequence ID" value="MDN4876220.1"/>
    <property type="molecule type" value="Genomic_DNA"/>
</dbReference>
<evidence type="ECO:0000313" key="53">
    <source>
        <dbReference type="Proteomes" id="UP000224203"/>
    </source>
</evidence>
<dbReference type="Proteomes" id="UP000477920">
    <property type="component" value="Unassembled WGS sequence"/>
</dbReference>
<reference evidence="5 37" key="2">
    <citation type="submission" date="2015-04" db="EMBL/GenBank/DDBJ databases">
        <title>Draft Genome Sequences of Eight Spore-Forming Food Isolates of Bacillus cereus Genome sequencing.</title>
        <authorList>
            <person name="Krawcyk A.O."/>
            <person name="de Jong A."/>
            <person name="Eijlander R.T."/>
            <person name="Berendsen E.M."/>
            <person name="Holsappel S."/>
            <person name="Wells-Bennik M."/>
            <person name="Kuipers O.P."/>
        </authorList>
    </citation>
    <scope>NUCLEOTIDE SEQUENCE [LARGE SCALE GENOMIC DNA]</scope>
    <source>
        <strain evidence="5 37">B4077</strain>
    </source>
</reference>
<proteinExistence type="predicted"/>
<evidence type="ECO:0000313" key="49">
    <source>
        <dbReference type="Proteomes" id="UP000220210"/>
    </source>
</evidence>
<evidence type="ECO:0000313" key="24">
    <source>
        <dbReference type="EMBL" id="PFK16803.1"/>
    </source>
</evidence>
<dbReference type="EMBL" id="SZOH01000653">
    <property type="protein sequence ID" value="TKJ04509.1"/>
    <property type="molecule type" value="Genomic_DNA"/>
</dbReference>
<dbReference type="Proteomes" id="UP000219869">
    <property type="component" value="Unassembled WGS sequence"/>
</dbReference>
<evidence type="ECO:0000313" key="63">
    <source>
        <dbReference type="Proteomes" id="UP000461739"/>
    </source>
</evidence>
<reference evidence="1 62" key="11">
    <citation type="submission" date="2018-08" db="EMBL/GenBank/DDBJ databases">
        <title>Bacillus phenotypic plasticity.</title>
        <authorList>
            <person name="Hurtado E."/>
        </authorList>
    </citation>
    <scope>NUCLEOTIDE SEQUENCE [LARGE SCALE GENOMIC DNA]</scope>
    <source>
        <strain evidence="1 62">111b</strain>
    </source>
</reference>
<dbReference type="PATRIC" id="fig|1396.419.peg.1502"/>
<reference evidence="13" key="21">
    <citation type="submission" date="2023-07" db="EMBL/GenBank/DDBJ databases">
        <title>Complete genome sequence of Bacillus cereus SRCM126073 isolated from soil.</title>
        <authorList>
            <person name="Yang H.-G."/>
            <person name="Ryu M.-S."/>
            <person name="Ha G.-S."/>
            <person name="Yang H.-J."/>
            <person name="Jeong D.-Y."/>
        </authorList>
    </citation>
    <scope>NUCLEOTIDE SEQUENCE</scope>
    <source>
        <strain evidence="13">SRCM126073</strain>
    </source>
</reference>
<evidence type="ECO:0000313" key="19">
    <source>
        <dbReference type="EMBL" id="PEO01314.1"/>
    </source>
</evidence>
<dbReference type="EMBL" id="NUUR01000126">
    <property type="protein sequence ID" value="PHG74673.1"/>
    <property type="molecule type" value="Genomic_DNA"/>
</dbReference>
<evidence type="ECO:0000313" key="15">
    <source>
        <dbReference type="EMBL" id="OKA42475.1"/>
    </source>
</evidence>
<evidence type="ECO:0000313" key="66">
    <source>
        <dbReference type="Proteomes" id="UP000477920"/>
    </source>
</evidence>
<dbReference type="Proteomes" id="UP000076501">
    <property type="component" value="Unassembled WGS sequence"/>
</dbReference>
<dbReference type="Proteomes" id="UP000663613">
    <property type="component" value="Chromosome"/>
</dbReference>
<dbReference type="Proteomes" id="UP000220032">
    <property type="component" value="Unassembled WGS sequence"/>
</dbReference>
<reference evidence="35 61" key="14">
    <citation type="submission" date="2019-06" db="EMBL/GenBank/DDBJ databases">
        <title>Biocontrol Bacillus strains from Vietnam.</title>
        <authorList>
            <person name="Borriss R."/>
            <person name="Lasch P."/>
            <person name="Thanh Tam L.T."/>
        </authorList>
    </citation>
    <scope>NUCLEOTIDE SEQUENCE [LARGE SCALE GENOMIC DNA]</scope>
    <source>
        <strain evidence="35 61">A8</strain>
    </source>
</reference>
<evidence type="ECO:0000313" key="13">
    <source>
        <dbReference type="EMBL" id="MDN4876220.1"/>
    </source>
</evidence>
<evidence type="ECO:0000313" key="23">
    <source>
        <dbReference type="EMBL" id="PFF48860.1"/>
    </source>
</evidence>
<evidence type="ECO:0000313" key="35">
    <source>
        <dbReference type="EMBL" id="TNB95315.1"/>
    </source>
</evidence>
<evidence type="ECO:0000313" key="18">
    <source>
        <dbReference type="EMBL" id="PEC20868.1"/>
    </source>
</evidence>
<evidence type="ECO:0000313" key="37">
    <source>
        <dbReference type="Proteomes" id="UP000035214"/>
    </source>
</evidence>
<dbReference type="EMBL" id="NTRR01000036">
    <property type="protein sequence ID" value="PFE11536.1"/>
    <property type="molecule type" value="Genomic_DNA"/>
</dbReference>
<evidence type="ECO:0000313" key="68">
    <source>
        <dbReference type="Proteomes" id="UP000663613"/>
    </source>
</evidence>
<reference evidence="15 43" key="6">
    <citation type="submission" date="2016-11" db="EMBL/GenBank/DDBJ databases">
        <title>Identification of Bacillus cereus isolated from egg-white.</title>
        <authorList>
            <person name="Soni A."/>
            <person name="Oey I."/>
            <person name="Silcock P."/>
            <person name="Bremer P."/>
        </authorList>
    </citation>
    <scope>NUCLEOTIDE SEQUENCE [LARGE SCALE GENOMIC DNA]</scope>
    <source>
        <strain evidence="15 43">NZAS03</strain>
    </source>
</reference>
<evidence type="ECO:0000313" key="54">
    <source>
        <dbReference type="Proteomes" id="UP000224386"/>
    </source>
</evidence>
<evidence type="ECO:0000313" key="47">
    <source>
        <dbReference type="Proteomes" id="UP000220006"/>
    </source>
</evidence>
<evidence type="ECO:0000313" key="21">
    <source>
        <dbReference type="EMBL" id="PFC71342.1"/>
    </source>
</evidence>
<dbReference type="EMBL" id="JYFW01000039">
    <property type="protein sequence ID" value="KMP14594.1"/>
    <property type="molecule type" value="Genomic_DNA"/>
</dbReference>
<evidence type="ECO:0000313" key="42">
    <source>
        <dbReference type="Proteomes" id="UP000184161"/>
    </source>
</evidence>
<evidence type="ECO:0000313" key="6">
    <source>
        <dbReference type="EMBL" id="KMP14594.1"/>
    </source>
</evidence>
<dbReference type="AlphaFoldDB" id="A0A063CNU2"/>
<evidence type="ECO:0000313" key="50">
    <source>
        <dbReference type="Proteomes" id="UP000220226"/>
    </source>
</evidence>
<dbReference type="Proteomes" id="UP000224386">
    <property type="component" value="Unassembled WGS sequence"/>
</dbReference>
<dbReference type="EMBL" id="NUWJ01000135">
    <property type="protein sequence ID" value="PFK16803.1"/>
    <property type="molecule type" value="Genomic_DNA"/>
</dbReference>
<dbReference type="Proteomes" id="UP000225766">
    <property type="component" value="Unassembled WGS sequence"/>
</dbReference>
<dbReference type="EMBL" id="NUMG01000037">
    <property type="protein sequence ID" value="PGT97966.1"/>
    <property type="molecule type" value="Genomic_DNA"/>
</dbReference>
<dbReference type="Proteomes" id="UP000190906">
    <property type="component" value="Unassembled WGS sequence"/>
</dbReference>
<evidence type="ECO:0000313" key="3">
    <source>
        <dbReference type="EMBL" id="KAB2448536.1"/>
    </source>
</evidence>
<evidence type="ECO:0000313" key="28">
    <source>
        <dbReference type="EMBL" id="PGS83390.1"/>
    </source>
</evidence>
<evidence type="ECO:0000313" key="67">
    <source>
        <dbReference type="Proteomes" id="UP000613452"/>
    </source>
</evidence>
<dbReference type="EMBL" id="WBPI01000014">
    <property type="protein sequence ID" value="KAB2448536.1"/>
    <property type="molecule type" value="Genomic_DNA"/>
</dbReference>
<evidence type="ECO:0000313" key="39">
    <source>
        <dbReference type="Proteomes" id="UP000075476"/>
    </source>
</evidence>
<dbReference type="EMBL" id="NVDQ01000048">
    <property type="protein sequence ID" value="PFV01554.1"/>
    <property type="molecule type" value="Genomic_DNA"/>
</dbReference>
<evidence type="ECO:0000313" key="9">
    <source>
        <dbReference type="EMBL" id="KZD36908.1"/>
    </source>
</evidence>
<evidence type="ECO:0000313" key="64">
    <source>
        <dbReference type="Proteomes" id="UP000464780"/>
    </source>
</evidence>
<dbReference type="EMBL" id="VDDR01000013">
    <property type="protein sequence ID" value="TNB95315.1"/>
    <property type="molecule type" value="Genomic_DNA"/>
</dbReference>
<dbReference type="EMBL" id="LJKA01000033">
    <property type="protein sequence ID" value="KZD36908.1"/>
    <property type="molecule type" value="Genomic_DNA"/>
</dbReference>
<evidence type="ECO:0000313" key="61">
    <source>
        <dbReference type="Proteomes" id="UP000309400"/>
    </source>
</evidence>
<evidence type="ECO:0000313" key="26">
    <source>
        <dbReference type="EMBL" id="PFV01554.1"/>
    </source>
</evidence>
<evidence type="ECO:0000313" key="45">
    <source>
        <dbReference type="Proteomes" id="UP000219869"/>
    </source>
</evidence>
<evidence type="ECO:0000313" key="29">
    <source>
        <dbReference type="EMBL" id="PGT97966.1"/>
    </source>
</evidence>
<evidence type="ECO:0000313" key="2">
    <source>
        <dbReference type="EMBL" id="KAB2398113.1"/>
    </source>
</evidence>
<evidence type="ECO:0000313" key="60">
    <source>
        <dbReference type="Proteomes" id="UP000308444"/>
    </source>
</evidence>
<dbReference type="Proteomes" id="UP000075476">
    <property type="component" value="Unassembled WGS sequence"/>
</dbReference>
<dbReference type="Proteomes" id="UP001197806">
    <property type="component" value="Unassembled WGS sequence"/>
</dbReference>